<dbReference type="GO" id="GO:0022857">
    <property type="term" value="F:transmembrane transporter activity"/>
    <property type="evidence" value="ECO:0007669"/>
    <property type="project" value="InterPro"/>
</dbReference>
<feature type="region of interest" description="Disordered" evidence="7">
    <location>
        <begin position="1"/>
        <end position="40"/>
    </location>
</feature>
<keyword evidence="3 8" id="KW-1133">Transmembrane helix</keyword>
<name>A0A1I8GKT4_9PLAT</name>
<accession>A0A1I8GKT4</accession>
<dbReference type="GO" id="GO:0007224">
    <property type="term" value="P:smoothened signaling pathway"/>
    <property type="evidence" value="ECO:0007669"/>
    <property type="project" value="TreeGrafter"/>
</dbReference>
<dbReference type="InterPro" id="IPR052081">
    <property type="entry name" value="Dispatched_Hh_regulator"/>
</dbReference>
<feature type="transmembrane region" description="Helical" evidence="8">
    <location>
        <begin position="1037"/>
        <end position="1056"/>
    </location>
</feature>
<dbReference type="Gene3D" id="1.20.1640.10">
    <property type="entry name" value="Multidrug efflux transporter AcrB transmembrane domain"/>
    <property type="match status" value="2"/>
</dbReference>
<feature type="transmembrane region" description="Helical" evidence="8">
    <location>
        <begin position="486"/>
        <end position="505"/>
    </location>
</feature>
<feature type="transmembrane region" description="Helical" evidence="8">
    <location>
        <begin position="784"/>
        <end position="805"/>
    </location>
</feature>
<comment type="similarity">
    <text evidence="6">Belongs to the dispatched family.</text>
</comment>
<dbReference type="WBParaSite" id="maker-uti_cns_0002217-snap-gene-0.3-mRNA-1">
    <property type="protein sequence ID" value="maker-uti_cns_0002217-snap-gene-0.3-mRNA-1"/>
    <property type="gene ID" value="maker-uti_cns_0002217-snap-gene-0.3"/>
</dbReference>
<feature type="transmembrane region" description="Helical" evidence="8">
    <location>
        <begin position="880"/>
        <end position="899"/>
    </location>
</feature>
<dbReference type="Proteomes" id="UP000095280">
    <property type="component" value="Unplaced"/>
</dbReference>
<feature type="transmembrane region" description="Helical" evidence="8">
    <location>
        <begin position="332"/>
        <end position="356"/>
    </location>
</feature>
<evidence type="ECO:0000256" key="7">
    <source>
        <dbReference type="SAM" id="MobiDB-lite"/>
    </source>
</evidence>
<keyword evidence="10" id="KW-1185">Reference proteome</keyword>
<feature type="transmembrane region" description="Helical" evidence="8">
    <location>
        <begin position="911"/>
        <end position="932"/>
    </location>
</feature>
<dbReference type="Pfam" id="PF02460">
    <property type="entry name" value="Patched"/>
    <property type="match status" value="1"/>
</dbReference>
<dbReference type="SUPFAM" id="SSF82866">
    <property type="entry name" value="Multidrug efflux transporter AcrB transmembrane domain"/>
    <property type="match status" value="2"/>
</dbReference>
<dbReference type="InterPro" id="IPR000731">
    <property type="entry name" value="SSD"/>
</dbReference>
<dbReference type="AlphaFoldDB" id="A0A1I8GKT4"/>
<evidence type="ECO:0000256" key="1">
    <source>
        <dbReference type="ARBA" id="ARBA00004141"/>
    </source>
</evidence>
<keyword evidence="5" id="KW-0325">Glycoprotein</keyword>
<dbReference type="InterPro" id="IPR001036">
    <property type="entry name" value="Acrflvin-R"/>
</dbReference>
<comment type="subcellular location">
    <subcellularLocation>
        <location evidence="1">Membrane</location>
        <topology evidence="1">Multi-pass membrane protein</topology>
    </subcellularLocation>
</comment>
<evidence type="ECO:0000256" key="8">
    <source>
        <dbReference type="SAM" id="Phobius"/>
    </source>
</evidence>
<feature type="transmembrane region" description="Helical" evidence="8">
    <location>
        <begin position="368"/>
        <end position="389"/>
    </location>
</feature>
<evidence type="ECO:0000256" key="6">
    <source>
        <dbReference type="ARBA" id="ARBA00038046"/>
    </source>
</evidence>
<dbReference type="GO" id="GO:0016020">
    <property type="term" value="C:membrane"/>
    <property type="evidence" value="ECO:0007669"/>
    <property type="project" value="UniProtKB-SubCell"/>
</dbReference>
<dbReference type="PANTHER" id="PTHR45951:SF3">
    <property type="entry name" value="PROTEIN DISPATCHED"/>
    <property type="match status" value="1"/>
</dbReference>
<evidence type="ECO:0000256" key="4">
    <source>
        <dbReference type="ARBA" id="ARBA00023136"/>
    </source>
</evidence>
<dbReference type="PANTHER" id="PTHR45951">
    <property type="entry name" value="PROTEIN DISPATCHED-RELATED"/>
    <property type="match status" value="1"/>
</dbReference>
<feature type="transmembrane region" description="Helical" evidence="8">
    <location>
        <begin position="511"/>
        <end position="531"/>
    </location>
</feature>
<proteinExistence type="inferred from homology"/>
<evidence type="ECO:0000256" key="3">
    <source>
        <dbReference type="ARBA" id="ARBA00022989"/>
    </source>
</evidence>
<feature type="transmembrane region" description="Helical" evidence="8">
    <location>
        <begin position="305"/>
        <end position="325"/>
    </location>
</feature>
<protein>
    <submittedName>
        <fullName evidence="11">SSD domain-containing protein</fullName>
    </submittedName>
</protein>
<feature type="transmembrane region" description="Helical" evidence="8">
    <location>
        <begin position="439"/>
        <end position="465"/>
    </location>
</feature>
<feature type="transmembrane region" description="Helical" evidence="8">
    <location>
        <begin position="811"/>
        <end position="833"/>
    </location>
</feature>
<feature type="region of interest" description="Disordered" evidence="7">
    <location>
        <begin position="54"/>
        <end position="86"/>
    </location>
</feature>
<dbReference type="PRINTS" id="PR00702">
    <property type="entry name" value="ACRIFLAVINRP"/>
</dbReference>
<keyword evidence="4 8" id="KW-0472">Membrane</keyword>
<feature type="compositionally biased region" description="Basic and acidic residues" evidence="7">
    <location>
        <begin position="54"/>
        <end position="66"/>
    </location>
</feature>
<evidence type="ECO:0000313" key="10">
    <source>
        <dbReference type="Proteomes" id="UP000095280"/>
    </source>
</evidence>
<evidence type="ECO:0000256" key="5">
    <source>
        <dbReference type="ARBA" id="ARBA00023180"/>
    </source>
</evidence>
<evidence type="ECO:0000259" key="9">
    <source>
        <dbReference type="PROSITE" id="PS50156"/>
    </source>
</evidence>
<sequence>MISKPQERPSPLPILPPGLSHGQHGLLGPNDPSEQPDQQWEKVSQLYRGGLRALEENGSHRADRLARNAARTSEGTEDAGKTDETAEGLRQLGHLDAEPRSLLENLAVVYSLSDAYIADQQAAARAGNSSSDTGGSGPAPSVMDFVPMRSICELEERLAESPAYKDKCFMFASYTRCKPALSLPNLAASLANLTSCRQLRPRQVAKFVELLTDCASYLDGNSTGRWQPTPARCQPWQLEAAYRLNLPINAASSHKIVQSVFQFPNNRYEVFAELERLQKQPQHHSIRVAGIYISPTAELQLYGEIVLSSLSWLSLAILGIALITWVYTESALLVAATLSVILCSLALAYAVCTVVSGSNSFSMLNSMAVVLAVGIGSDDVFVIASAWRHAKKDHRDCRLEKLLSDTLQHAGLSVTVTSLTTIAAFATNIISPIVAINSFAIYASLTVGFNLFFMLTVVPAVIVVAEQTCRAPAAVCDRLRRPLAGGGFLAAITAGCVRLLSLVAIRLRYLVHLGVVGVIIFCFLSVAYYPGLRFPRSNRRSLFTPDNPVEGYHARYAKAFRLQLLKPQPKVRVHLVWGVLPKDGRHFLSPASEVPINYQRVGGTTGELFSSNATRMWFERFCTTTVKRAPYIASFISHENLMCAFNGHETFSLLHGFQLIGRRPFCNKEDACCREGPAMSWGPAMATSGPAWMTTSERSGRHRPQGFAEDLLTFYFDDSDRPIAFRASYATDVPAGGANFTDLSRMVAELEAWFAGLSAETGLPGFVYAEGLLEWELRRALKSAVLLSAGAALAAAAVTFLLTMLNPLLALQSLLVLTATLCGTACVLLWLGWCVDLVECVILTSSFGLAVDFTLHYGVAFRTHREPLREVRAALVLRKTAPPITFAAATTCLAGVVVVTSSVYVARMTGVFLITVSGMAWLGACLVFPSVIVTLGNDRADLCQAGCPGFGPLASPCQCLCTASEVRQRRDLTPYASECGKGELKCRVETELITELMTESMTEPMTELMTESMTEPMTEPTTETIADCMLVPKRKRILLRSVVVGVFLVVGLASLLSGGGGRFRRLCPPGYKHSQFGSSYKVSASPVINWADALSRCGQEAGLSKFADALDSDESRHLMWIKGVSNSPVESLYLGGHQILGSANKTEGWIWDACNESIRADVQEPGRPKGGWPK</sequence>
<keyword evidence="2 8" id="KW-0812">Transmembrane</keyword>
<reference evidence="11" key="1">
    <citation type="submission" date="2016-11" db="UniProtKB">
        <authorList>
            <consortium name="WormBaseParasite"/>
        </authorList>
    </citation>
    <scope>IDENTIFICATION</scope>
</reference>
<evidence type="ECO:0000256" key="2">
    <source>
        <dbReference type="ARBA" id="ARBA00022692"/>
    </source>
</evidence>
<dbReference type="PROSITE" id="PS50156">
    <property type="entry name" value="SSD"/>
    <property type="match status" value="1"/>
</dbReference>
<feature type="transmembrane region" description="Helical" evidence="8">
    <location>
        <begin position="410"/>
        <end position="433"/>
    </location>
</feature>
<feature type="domain" description="SSD" evidence="9">
    <location>
        <begin position="333"/>
        <end position="464"/>
    </location>
</feature>
<organism evidence="10 11">
    <name type="scientific">Macrostomum lignano</name>
    <dbReference type="NCBI Taxonomy" id="282301"/>
    <lineage>
        <taxon>Eukaryota</taxon>
        <taxon>Metazoa</taxon>
        <taxon>Spiralia</taxon>
        <taxon>Lophotrochozoa</taxon>
        <taxon>Platyhelminthes</taxon>
        <taxon>Rhabditophora</taxon>
        <taxon>Macrostomorpha</taxon>
        <taxon>Macrostomida</taxon>
        <taxon>Macrostomidae</taxon>
        <taxon>Macrostomum</taxon>
    </lineage>
</organism>
<dbReference type="InterPro" id="IPR003392">
    <property type="entry name" value="PTHD_SSD"/>
</dbReference>
<evidence type="ECO:0000313" key="11">
    <source>
        <dbReference type="WBParaSite" id="maker-uti_cns_0002217-snap-gene-0.3-mRNA-1"/>
    </source>
</evidence>